<feature type="domain" description="C2H2-type" evidence="10">
    <location>
        <begin position="251"/>
        <end position="281"/>
    </location>
</feature>
<gene>
    <name evidence="11" type="ORF">RCOM_1147820</name>
</gene>
<evidence type="ECO:0000256" key="5">
    <source>
        <dbReference type="ARBA" id="ARBA00022833"/>
    </source>
</evidence>
<dbReference type="InParanoid" id="B9T5R4"/>
<evidence type="ECO:0000256" key="9">
    <source>
        <dbReference type="PROSITE-ProRule" id="PRU00042"/>
    </source>
</evidence>
<keyword evidence="12" id="KW-1185">Reference proteome</keyword>
<dbReference type="GO" id="GO:0008270">
    <property type="term" value="F:zinc ion binding"/>
    <property type="evidence" value="ECO:0007669"/>
    <property type="project" value="UniProtKB-KW"/>
</dbReference>
<dbReference type="KEGG" id="rcu:8276082"/>
<evidence type="ECO:0000259" key="10">
    <source>
        <dbReference type="PROSITE" id="PS50157"/>
    </source>
</evidence>
<dbReference type="GO" id="GO:0080084">
    <property type="term" value="F:5S rDNA binding"/>
    <property type="evidence" value="ECO:0000318"/>
    <property type="project" value="GO_Central"/>
</dbReference>
<evidence type="ECO:0000256" key="7">
    <source>
        <dbReference type="ARBA" id="ARBA00023163"/>
    </source>
</evidence>
<feature type="domain" description="C2H2-type" evidence="10">
    <location>
        <begin position="92"/>
        <end position="121"/>
    </location>
</feature>
<dbReference type="FunCoup" id="B9T5R4">
    <property type="interactions" value="1645"/>
</dbReference>
<dbReference type="SMART" id="SM00355">
    <property type="entry name" value="ZnF_C2H2"/>
    <property type="match status" value="9"/>
</dbReference>
<evidence type="ECO:0000256" key="6">
    <source>
        <dbReference type="ARBA" id="ARBA00023015"/>
    </source>
</evidence>
<dbReference type="Proteomes" id="UP000008311">
    <property type="component" value="Unassembled WGS sequence"/>
</dbReference>
<evidence type="ECO:0000313" key="12">
    <source>
        <dbReference type="Proteomes" id="UP000008311"/>
    </source>
</evidence>
<comment type="subcellular location">
    <subcellularLocation>
        <location evidence="1">Nucleus</location>
    </subcellularLocation>
</comment>
<feature type="domain" description="C2H2-type" evidence="10">
    <location>
        <begin position="121"/>
        <end position="151"/>
    </location>
</feature>
<dbReference type="GO" id="GO:0005634">
    <property type="term" value="C:nucleus"/>
    <property type="evidence" value="ECO:0000318"/>
    <property type="project" value="GO_Central"/>
</dbReference>
<dbReference type="InterPro" id="IPR013087">
    <property type="entry name" value="Znf_C2H2_type"/>
</dbReference>
<keyword evidence="2" id="KW-0479">Metal-binding</keyword>
<name>B9T5R4_RICCO</name>
<keyword evidence="8" id="KW-0539">Nucleus</keyword>
<dbReference type="InterPro" id="IPR036236">
    <property type="entry name" value="Znf_C2H2_sf"/>
</dbReference>
<feature type="domain" description="C2H2-type" evidence="10">
    <location>
        <begin position="64"/>
        <end position="91"/>
    </location>
</feature>
<keyword evidence="3" id="KW-0677">Repeat</keyword>
<dbReference type="eggNOG" id="KOG1721">
    <property type="taxonomic scope" value="Eukaryota"/>
</dbReference>
<protein>
    <submittedName>
        <fullName evidence="11">Zinc finger protein, putative</fullName>
    </submittedName>
</protein>
<reference evidence="12" key="1">
    <citation type="journal article" date="2010" name="Nat. Biotechnol.">
        <title>Draft genome sequence of the oilseed species Ricinus communis.</title>
        <authorList>
            <person name="Chan A.P."/>
            <person name="Crabtree J."/>
            <person name="Zhao Q."/>
            <person name="Lorenzi H."/>
            <person name="Orvis J."/>
            <person name="Puiu D."/>
            <person name="Melake-Berhan A."/>
            <person name="Jones K.M."/>
            <person name="Redman J."/>
            <person name="Chen G."/>
            <person name="Cahoon E.B."/>
            <person name="Gedil M."/>
            <person name="Stanke M."/>
            <person name="Haas B.J."/>
            <person name="Wortman J.R."/>
            <person name="Fraser-Liggett C.M."/>
            <person name="Ravel J."/>
            <person name="Rabinowicz P.D."/>
        </authorList>
    </citation>
    <scope>NUCLEOTIDE SEQUENCE [LARGE SCALE GENOMIC DNA]</scope>
    <source>
        <strain evidence="12">cv. Hale</strain>
    </source>
</reference>
<keyword evidence="6" id="KW-0805">Transcription regulation</keyword>
<dbReference type="FunFam" id="3.30.160.60:FF:000100">
    <property type="entry name" value="Zinc finger 45-like"/>
    <property type="match status" value="1"/>
</dbReference>
<accession>B9T5R4</accession>
<dbReference type="OMA" id="KVFRDSW"/>
<dbReference type="Pfam" id="PF00096">
    <property type="entry name" value="zf-C2H2"/>
    <property type="match status" value="3"/>
</dbReference>
<dbReference type="EMBL" id="EQ974545">
    <property type="protein sequence ID" value="EEF28801.1"/>
    <property type="molecule type" value="Genomic_DNA"/>
</dbReference>
<feature type="domain" description="C2H2-type" evidence="10">
    <location>
        <begin position="20"/>
        <end position="47"/>
    </location>
</feature>
<dbReference type="GO" id="GO:0005730">
    <property type="term" value="C:nucleolus"/>
    <property type="evidence" value="ECO:0000318"/>
    <property type="project" value="GO_Central"/>
</dbReference>
<dbReference type="AlphaFoldDB" id="B9T5R4"/>
<evidence type="ECO:0000256" key="3">
    <source>
        <dbReference type="ARBA" id="ARBA00022737"/>
    </source>
</evidence>
<keyword evidence="7" id="KW-0804">Transcription</keyword>
<evidence type="ECO:0000256" key="1">
    <source>
        <dbReference type="ARBA" id="ARBA00004123"/>
    </source>
</evidence>
<dbReference type="PANTHER" id="PTHR46179:SF13">
    <property type="entry name" value="C2H2-TYPE DOMAIN-CONTAINING PROTEIN"/>
    <property type="match status" value="1"/>
</dbReference>
<proteinExistence type="predicted"/>
<dbReference type="PROSITE" id="PS00028">
    <property type="entry name" value="ZINC_FINGER_C2H2_1"/>
    <property type="match status" value="7"/>
</dbReference>
<dbReference type="InterPro" id="IPR051061">
    <property type="entry name" value="Zinc_finger_trans_reg"/>
</dbReference>
<dbReference type="PANTHER" id="PTHR46179">
    <property type="entry name" value="ZINC FINGER PROTEIN"/>
    <property type="match status" value="1"/>
</dbReference>
<evidence type="ECO:0000313" key="11">
    <source>
        <dbReference type="EMBL" id="EEF28801.1"/>
    </source>
</evidence>
<dbReference type="SUPFAM" id="SSF57667">
    <property type="entry name" value="beta-beta-alpha zinc fingers"/>
    <property type="match status" value="3"/>
</dbReference>
<dbReference type="Gene3D" id="3.30.160.60">
    <property type="entry name" value="Classic Zinc Finger"/>
    <property type="match status" value="4"/>
</dbReference>
<keyword evidence="5" id="KW-0862">Zinc</keyword>
<dbReference type="OrthoDB" id="427030at2759"/>
<dbReference type="GO" id="GO:0003700">
    <property type="term" value="F:DNA-binding transcription factor activity"/>
    <property type="evidence" value="ECO:0000318"/>
    <property type="project" value="GO_Central"/>
</dbReference>
<evidence type="ECO:0000256" key="4">
    <source>
        <dbReference type="ARBA" id="ARBA00022771"/>
    </source>
</evidence>
<sequence>MEETAESEIPRPIFRDIRRYFCDYCGICRSKKSLITSHIQTHHKEEMNKDKSDEGVEADGVKSNTCAECGANFKKAAYLRQHMRSHSLERPYVCSVDDCQASYRRKDHLNRHLLIHKGKLFKCPIENCYREFVVQGNVKRHVKELHCESSPCAKIGEKQHVCQESGCGKVFRYLSKLRKHEDSHVKLDAVEAICLESGCMKHFSNSQCLRAHIQSCHRYTTCEICGTKQLKKNLKRHLRTHESGGSSVERIKCQFKDCCHTFSNKTNLNQHVKAVHLEVKPFACGIPGCDKRFSFKHVRDNHEKSGCHVYTPGDFEESDEQFRSRPRGGRKRKCPTVEMLIRKRVTPPADLDEYLTWFQSMASEEQS</sequence>
<dbReference type="PROSITE" id="PS50157">
    <property type="entry name" value="ZINC_FINGER_C2H2_2"/>
    <property type="match status" value="6"/>
</dbReference>
<dbReference type="STRING" id="3988.B9T5R4"/>
<organism evidence="11 12">
    <name type="scientific">Ricinus communis</name>
    <name type="common">Castor bean</name>
    <dbReference type="NCBI Taxonomy" id="3988"/>
    <lineage>
        <taxon>Eukaryota</taxon>
        <taxon>Viridiplantae</taxon>
        <taxon>Streptophyta</taxon>
        <taxon>Embryophyta</taxon>
        <taxon>Tracheophyta</taxon>
        <taxon>Spermatophyta</taxon>
        <taxon>Magnoliopsida</taxon>
        <taxon>eudicotyledons</taxon>
        <taxon>Gunneridae</taxon>
        <taxon>Pentapetalae</taxon>
        <taxon>rosids</taxon>
        <taxon>fabids</taxon>
        <taxon>Malpighiales</taxon>
        <taxon>Euphorbiaceae</taxon>
        <taxon>Acalyphoideae</taxon>
        <taxon>Acalypheae</taxon>
        <taxon>Ricinus</taxon>
    </lineage>
</organism>
<dbReference type="GO" id="GO:0006357">
    <property type="term" value="P:regulation of transcription by RNA polymerase II"/>
    <property type="evidence" value="ECO:0000318"/>
    <property type="project" value="GO_Central"/>
</dbReference>
<evidence type="ECO:0000256" key="8">
    <source>
        <dbReference type="ARBA" id="ARBA00023242"/>
    </source>
</evidence>
<feature type="domain" description="C2H2-type" evidence="10">
    <location>
        <begin position="160"/>
        <end position="189"/>
    </location>
</feature>
<evidence type="ECO:0000256" key="2">
    <source>
        <dbReference type="ARBA" id="ARBA00022723"/>
    </source>
</evidence>
<keyword evidence="4 9" id="KW-0863">Zinc-finger</keyword>